<dbReference type="InterPro" id="IPR012338">
    <property type="entry name" value="Beta-lactam/transpept-like"/>
</dbReference>
<dbReference type="CDD" id="cd06577">
    <property type="entry name" value="PASTA_pknB"/>
    <property type="match status" value="1"/>
</dbReference>
<dbReference type="InterPro" id="IPR001460">
    <property type="entry name" value="PCN-bd_Tpept"/>
</dbReference>
<dbReference type="SUPFAM" id="SSF56601">
    <property type="entry name" value="beta-lactamase/transpeptidase-like"/>
    <property type="match status" value="1"/>
</dbReference>
<keyword evidence="2" id="KW-0808">Transferase</keyword>
<proteinExistence type="predicted"/>
<dbReference type="Gene3D" id="3.30.10.20">
    <property type="match status" value="1"/>
</dbReference>
<dbReference type="GO" id="GO:0009252">
    <property type="term" value="P:peptidoglycan biosynthetic process"/>
    <property type="evidence" value="ECO:0007669"/>
    <property type="project" value="TreeGrafter"/>
</dbReference>
<dbReference type="GO" id="GO:0030288">
    <property type="term" value="C:outer membrane-bounded periplasmic space"/>
    <property type="evidence" value="ECO:0007669"/>
    <property type="project" value="TreeGrafter"/>
</dbReference>
<organism evidence="4">
    <name type="scientific">Streptomyces sp. SID12501</name>
    <dbReference type="NCBI Taxonomy" id="2706042"/>
    <lineage>
        <taxon>Bacteria</taxon>
        <taxon>Bacillati</taxon>
        <taxon>Actinomycetota</taxon>
        <taxon>Actinomycetes</taxon>
        <taxon>Kitasatosporales</taxon>
        <taxon>Streptomycetaceae</taxon>
        <taxon>Streptomyces</taxon>
    </lineage>
</organism>
<sequence length="277" mass="29673">GGEPFKQKNESPQAFGYVTIDEAMRQSINVPFAQLIFDVGHDKVSGVARSTGILDESMDPDDNASFALGTSTPSAIRMADSYATFAASGTHHEPFSVTKVTEDGEELPGFEPPKSVRAMDDAIADNITKVLRNVVENGTGIKAKKLGRPAAGKTGTTSSNEYNWFVGYTPLRATAVWVGFPGEMRSMNRQTINGRTYYRGPYGSSIAGPTWSRFMTQVLAGAENPGFSNAGDREVFGERVAVPSVVGRSESDARGALERAGFRVSVSGEQVQSPYPA</sequence>
<dbReference type="Pfam" id="PF00905">
    <property type="entry name" value="Transpeptidase"/>
    <property type="match status" value="1"/>
</dbReference>
<dbReference type="GO" id="GO:0008955">
    <property type="term" value="F:peptidoglycan glycosyltransferase activity"/>
    <property type="evidence" value="ECO:0007669"/>
    <property type="project" value="TreeGrafter"/>
</dbReference>
<name>A0A6B3C7Y9_9ACTN</name>
<dbReference type="EMBL" id="JAAGLU010000151">
    <property type="protein sequence ID" value="NEC92729.1"/>
    <property type="molecule type" value="Genomic_DNA"/>
</dbReference>
<feature type="non-terminal residue" evidence="4">
    <location>
        <position position="1"/>
    </location>
</feature>
<keyword evidence="1" id="KW-0328">Glycosyltransferase</keyword>
<dbReference type="GO" id="GO:0008658">
    <property type="term" value="F:penicillin binding"/>
    <property type="evidence" value="ECO:0007669"/>
    <property type="project" value="InterPro"/>
</dbReference>
<dbReference type="RefSeq" id="WP_275409415.1">
    <property type="nucleotide sequence ID" value="NZ_JAAGLU010000151.1"/>
</dbReference>
<protein>
    <submittedName>
        <fullName evidence="4">Penicillin-binding protein</fullName>
    </submittedName>
</protein>
<evidence type="ECO:0000256" key="1">
    <source>
        <dbReference type="ARBA" id="ARBA00022676"/>
    </source>
</evidence>
<dbReference type="AlphaFoldDB" id="A0A6B3C7Y9"/>
<evidence type="ECO:0000259" key="3">
    <source>
        <dbReference type="PROSITE" id="PS51178"/>
    </source>
</evidence>
<feature type="non-terminal residue" evidence="4">
    <location>
        <position position="277"/>
    </location>
</feature>
<comment type="caution">
    <text evidence="4">The sequence shown here is derived from an EMBL/GenBank/DDBJ whole genome shotgun (WGS) entry which is preliminary data.</text>
</comment>
<feature type="domain" description="PASTA" evidence="3">
    <location>
        <begin position="237"/>
        <end position="277"/>
    </location>
</feature>
<evidence type="ECO:0000313" key="4">
    <source>
        <dbReference type="EMBL" id="NEC92729.1"/>
    </source>
</evidence>
<dbReference type="InterPro" id="IPR005543">
    <property type="entry name" value="PASTA_dom"/>
</dbReference>
<gene>
    <name evidence="4" type="ORF">G3I71_44925</name>
</gene>
<dbReference type="PROSITE" id="PS51178">
    <property type="entry name" value="PASTA"/>
    <property type="match status" value="1"/>
</dbReference>
<accession>A0A6B3C7Y9</accession>
<evidence type="ECO:0000256" key="2">
    <source>
        <dbReference type="ARBA" id="ARBA00022679"/>
    </source>
</evidence>
<reference evidence="4" key="1">
    <citation type="submission" date="2020-01" db="EMBL/GenBank/DDBJ databases">
        <title>Insect and environment-associated Actinomycetes.</title>
        <authorList>
            <person name="Currrie C."/>
            <person name="Chevrette M."/>
            <person name="Carlson C."/>
            <person name="Stubbendieck R."/>
            <person name="Wendt-Pienkowski E."/>
        </authorList>
    </citation>
    <scope>NUCLEOTIDE SEQUENCE</scope>
    <source>
        <strain evidence="4">SID12501</strain>
    </source>
</reference>
<dbReference type="PANTHER" id="PTHR32282:SF34">
    <property type="entry name" value="PENICILLIN-BINDING PROTEIN 1A"/>
    <property type="match status" value="1"/>
</dbReference>
<dbReference type="InterPro" id="IPR050396">
    <property type="entry name" value="Glycosyltr_51/Transpeptidase"/>
</dbReference>
<dbReference type="Gene3D" id="3.40.710.10">
    <property type="entry name" value="DD-peptidase/beta-lactamase superfamily"/>
    <property type="match status" value="1"/>
</dbReference>
<dbReference type="Pfam" id="PF03793">
    <property type="entry name" value="PASTA"/>
    <property type="match status" value="1"/>
</dbReference>
<dbReference type="PANTHER" id="PTHR32282">
    <property type="entry name" value="BINDING PROTEIN TRANSPEPTIDASE, PUTATIVE-RELATED"/>
    <property type="match status" value="1"/>
</dbReference>